<dbReference type="InterPro" id="IPR029062">
    <property type="entry name" value="Class_I_gatase-like"/>
</dbReference>
<evidence type="ECO:0000256" key="5">
    <source>
        <dbReference type="ARBA" id="ARBA00023295"/>
    </source>
</evidence>
<organism evidence="10 11">
    <name type="scientific">Lacticaseibacillus mingshuiensis</name>
    <dbReference type="NCBI Taxonomy" id="2799574"/>
    <lineage>
        <taxon>Bacteria</taxon>
        <taxon>Bacillati</taxon>
        <taxon>Bacillota</taxon>
        <taxon>Bacilli</taxon>
        <taxon>Lactobacillales</taxon>
        <taxon>Lactobacillaceae</taxon>
        <taxon>Lacticaseibacillus</taxon>
    </lineage>
</organism>
<dbReference type="Gene3D" id="3.20.20.80">
    <property type="entry name" value="Glycosidases"/>
    <property type="match status" value="1"/>
</dbReference>
<dbReference type="PIRSF" id="PIRSF001084">
    <property type="entry name" value="B-galactosidase"/>
    <property type="match status" value="1"/>
</dbReference>
<keyword evidence="11" id="KW-1185">Reference proteome</keyword>
<dbReference type="EMBL" id="JBHTOC010000019">
    <property type="protein sequence ID" value="MFD1430854.1"/>
    <property type="molecule type" value="Genomic_DNA"/>
</dbReference>
<keyword evidence="4 6" id="KW-0378">Hydrolase</keyword>
<dbReference type="Pfam" id="PF02449">
    <property type="entry name" value="Glyco_hydro_42"/>
    <property type="match status" value="1"/>
</dbReference>
<comment type="similarity">
    <text evidence="2 6">Belongs to the glycosyl hydrolase 42 family.</text>
</comment>
<proteinExistence type="inferred from homology"/>
<dbReference type="PANTHER" id="PTHR36447">
    <property type="entry name" value="BETA-GALACTOSIDASE GANA"/>
    <property type="match status" value="1"/>
</dbReference>
<reference evidence="11" key="1">
    <citation type="journal article" date="2019" name="Int. J. Syst. Evol. Microbiol.">
        <title>The Global Catalogue of Microorganisms (GCM) 10K type strain sequencing project: providing services to taxonomists for standard genome sequencing and annotation.</title>
        <authorList>
            <consortium name="The Broad Institute Genomics Platform"/>
            <consortium name="The Broad Institute Genome Sequencing Center for Infectious Disease"/>
            <person name="Wu L."/>
            <person name="Ma J."/>
        </authorList>
    </citation>
    <scope>NUCLEOTIDE SEQUENCE [LARGE SCALE GENOMIC DNA]</scope>
    <source>
        <strain evidence="11">CCM 8980</strain>
    </source>
</reference>
<dbReference type="SUPFAM" id="SSF51445">
    <property type="entry name" value="(Trans)glycosidases"/>
    <property type="match status" value="1"/>
</dbReference>
<dbReference type="Pfam" id="PF08533">
    <property type="entry name" value="Glyco_hydro_42C"/>
    <property type="match status" value="1"/>
</dbReference>
<evidence type="ECO:0000256" key="1">
    <source>
        <dbReference type="ARBA" id="ARBA00001412"/>
    </source>
</evidence>
<evidence type="ECO:0000256" key="3">
    <source>
        <dbReference type="ARBA" id="ARBA00012756"/>
    </source>
</evidence>
<dbReference type="InterPro" id="IPR003476">
    <property type="entry name" value="Glyco_hydro_42"/>
</dbReference>
<dbReference type="Gene3D" id="2.60.40.1180">
    <property type="entry name" value="Golgi alpha-mannosidase II"/>
    <property type="match status" value="1"/>
</dbReference>
<accession>A0ABW4CL63</accession>
<comment type="caution">
    <text evidence="10">The sequence shown here is derived from an EMBL/GenBank/DDBJ whole genome shotgun (WGS) entry which is preliminary data.</text>
</comment>
<dbReference type="PANTHER" id="PTHR36447:SF1">
    <property type="entry name" value="BETA-GALACTOSIDASE GANA"/>
    <property type="match status" value="1"/>
</dbReference>
<evidence type="ECO:0000313" key="10">
    <source>
        <dbReference type="EMBL" id="MFD1430854.1"/>
    </source>
</evidence>
<dbReference type="EC" id="3.2.1.23" evidence="3 6"/>
<evidence type="ECO:0000256" key="2">
    <source>
        <dbReference type="ARBA" id="ARBA00005940"/>
    </source>
</evidence>
<dbReference type="SUPFAM" id="SSF52317">
    <property type="entry name" value="Class I glutamine amidotransferase-like"/>
    <property type="match status" value="1"/>
</dbReference>
<evidence type="ECO:0000256" key="6">
    <source>
        <dbReference type="PIRNR" id="PIRNR001084"/>
    </source>
</evidence>
<dbReference type="InterPro" id="IPR013529">
    <property type="entry name" value="Glyco_hydro_42_N"/>
</dbReference>
<dbReference type="Proteomes" id="UP001597196">
    <property type="component" value="Unassembled WGS sequence"/>
</dbReference>
<dbReference type="Pfam" id="PF08532">
    <property type="entry name" value="Glyco_hydro_42M"/>
    <property type="match status" value="1"/>
</dbReference>
<dbReference type="InterPro" id="IPR013780">
    <property type="entry name" value="Glyco_hydro_b"/>
</dbReference>
<sequence length="676" mass="74666">MTLNDIPLLFGGDYNPEQWPEETWEQDLKQLQAAHINSLTLNVFSWALLQPDETTYDFSLLDKIMALAGRYEMTIVLATSTGALPAWMVKKYPDVARTDSNGRHAGFGMRHNACPSSPHFQQLATALVTRLAARYHDAPGLVCWHISNEYGGQCYCDNCAAAFRSWLQAHYADLDAVNTAWNSNFWSHTFHDWTEIDPPMHLTDMIDAGSDKPVLAGAALDYRRFQSDAMLANFKMEKAVIRAVDSTTPITTNLMSTQRDLDYFQWAKEMDIVSWDNYPSFDTPSSETAMKHDLMYGVKQAPFMLMEQTPSQQNWQPYCALKKPGEMRLLSYQALAHGANTIEFFQMKQSRNAIEKFHGAVISHVDAGGAHESRVYKEVQQLGAELAALPTDLRRSKNVAKIGVLFDWPSFWGVEYATGPSRQMDYVQQVHTYYQMVYDAGLDVTMVGQDSDWSQLDILIAPVMYIAGQTVSDKIAAFVKNGGTFLTTYMSGIVDDHDNVWLGGYPGSLTGVLGLWNEAFDALPPDTTVGVQLADGPAVQGQFLCDIIHPDGAKVLASYQDSALFYNGAPALTANRYGQGTAFYVGTQLDEAGLAHLMGRLLEAAGLPAAATRFDGVEITHRVSATDRYTFILNVTGTLHTVANPDLDGVDLLSGTPLPAEVTLAPYGVAILQHAL</sequence>
<dbReference type="RefSeq" id="WP_203628421.1">
    <property type="nucleotide sequence ID" value="NZ_BOLQ01000027.1"/>
</dbReference>
<dbReference type="InterPro" id="IPR013739">
    <property type="entry name" value="Beta_galactosidase_C"/>
</dbReference>
<evidence type="ECO:0000259" key="9">
    <source>
        <dbReference type="Pfam" id="PF08533"/>
    </source>
</evidence>
<evidence type="ECO:0000259" key="7">
    <source>
        <dbReference type="Pfam" id="PF02449"/>
    </source>
</evidence>
<protein>
    <recommendedName>
        <fullName evidence="3 6">Beta-galactosidase</fullName>
        <shortName evidence="6">Beta-gal</shortName>
        <ecNumber evidence="3 6">3.2.1.23</ecNumber>
    </recommendedName>
</protein>
<dbReference type="Gene3D" id="3.40.50.880">
    <property type="match status" value="1"/>
</dbReference>
<dbReference type="InterPro" id="IPR017853">
    <property type="entry name" value="GH"/>
</dbReference>
<evidence type="ECO:0000259" key="8">
    <source>
        <dbReference type="Pfam" id="PF08532"/>
    </source>
</evidence>
<gene>
    <name evidence="10" type="ORF">ACFQ4P_11460</name>
</gene>
<evidence type="ECO:0000256" key="4">
    <source>
        <dbReference type="ARBA" id="ARBA00022801"/>
    </source>
</evidence>
<comment type="catalytic activity">
    <reaction evidence="1 6">
        <text>Hydrolysis of terminal non-reducing beta-D-galactose residues in beta-D-galactosides.</text>
        <dbReference type="EC" id="3.2.1.23"/>
    </reaction>
</comment>
<evidence type="ECO:0000313" key="11">
    <source>
        <dbReference type="Proteomes" id="UP001597196"/>
    </source>
</evidence>
<dbReference type="CDD" id="cd03143">
    <property type="entry name" value="A4_beta-galactosidase_middle_domain"/>
    <property type="match status" value="1"/>
</dbReference>
<dbReference type="GO" id="GO:0004565">
    <property type="term" value="F:beta-galactosidase activity"/>
    <property type="evidence" value="ECO:0007669"/>
    <property type="project" value="UniProtKB-EC"/>
</dbReference>
<dbReference type="InterPro" id="IPR013738">
    <property type="entry name" value="Beta_galactosidase_Trimer"/>
</dbReference>
<keyword evidence="5 6" id="KW-0326">Glycosidase</keyword>
<feature type="domain" description="Glycoside hydrolase family 42 N-terminal" evidence="7">
    <location>
        <begin position="13"/>
        <end position="388"/>
    </location>
</feature>
<name>A0ABW4CL63_9LACO</name>
<feature type="domain" description="Beta-galactosidase trimerisation" evidence="8">
    <location>
        <begin position="400"/>
        <end position="607"/>
    </location>
</feature>
<feature type="domain" description="Beta-galactosidase C-terminal" evidence="9">
    <location>
        <begin position="616"/>
        <end position="673"/>
    </location>
</feature>